<protein>
    <submittedName>
        <fullName evidence="6">Peptide/nickel transport system substrate-binding protein</fullName>
    </submittedName>
</protein>
<feature type="domain" description="Solute-binding protein family 5" evidence="5">
    <location>
        <begin position="96"/>
        <end position="441"/>
    </location>
</feature>
<evidence type="ECO:0000313" key="6">
    <source>
        <dbReference type="EMBL" id="SDL22556.1"/>
    </source>
</evidence>
<dbReference type="Proteomes" id="UP000199475">
    <property type="component" value="Unassembled WGS sequence"/>
</dbReference>
<name>A0A1G9IBQ7_9ACTN</name>
<evidence type="ECO:0000313" key="7">
    <source>
        <dbReference type="Proteomes" id="UP000199475"/>
    </source>
</evidence>
<dbReference type="Pfam" id="PF00496">
    <property type="entry name" value="SBP_bac_5"/>
    <property type="match status" value="1"/>
</dbReference>
<dbReference type="InterPro" id="IPR030678">
    <property type="entry name" value="Peptide/Ni-bd"/>
</dbReference>
<reference evidence="6 7" key="1">
    <citation type="submission" date="2016-10" db="EMBL/GenBank/DDBJ databases">
        <authorList>
            <person name="de Groot N.N."/>
        </authorList>
    </citation>
    <scope>NUCLEOTIDE SEQUENCE [LARGE SCALE GENOMIC DNA]</scope>
    <source>
        <strain evidence="6 7">CGMCC 1.9159</strain>
    </source>
</reference>
<keyword evidence="7" id="KW-1185">Reference proteome</keyword>
<dbReference type="AlphaFoldDB" id="A0A1G9IBQ7"/>
<dbReference type="SUPFAM" id="SSF53850">
    <property type="entry name" value="Periplasmic binding protein-like II"/>
    <property type="match status" value="1"/>
</dbReference>
<dbReference type="RefSeq" id="WP_093249119.1">
    <property type="nucleotide sequence ID" value="NZ_FNGP01000001.1"/>
</dbReference>
<dbReference type="STRING" id="686624.SAMN04488242_0839"/>
<evidence type="ECO:0000256" key="4">
    <source>
        <dbReference type="ARBA" id="ARBA00022729"/>
    </source>
</evidence>
<organism evidence="6 7">
    <name type="scientific">Tessaracoccus oleiagri</name>
    <dbReference type="NCBI Taxonomy" id="686624"/>
    <lineage>
        <taxon>Bacteria</taxon>
        <taxon>Bacillati</taxon>
        <taxon>Actinomycetota</taxon>
        <taxon>Actinomycetes</taxon>
        <taxon>Propionibacteriales</taxon>
        <taxon>Propionibacteriaceae</taxon>
        <taxon>Tessaracoccus</taxon>
    </lineage>
</organism>
<dbReference type="InterPro" id="IPR006311">
    <property type="entry name" value="TAT_signal"/>
</dbReference>
<proteinExistence type="inferred from homology"/>
<dbReference type="CDD" id="cd08503">
    <property type="entry name" value="PBP2_NikA_DppA_OppA_like_17"/>
    <property type="match status" value="1"/>
</dbReference>
<comment type="similarity">
    <text evidence="2">Belongs to the bacterial solute-binding protein 5 family.</text>
</comment>
<dbReference type="PANTHER" id="PTHR30290">
    <property type="entry name" value="PERIPLASMIC BINDING COMPONENT OF ABC TRANSPORTER"/>
    <property type="match status" value="1"/>
</dbReference>
<dbReference type="GO" id="GO:0015833">
    <property type="term" value="P:peptide transport"/>
    <property type="evidence" value="ECO:0007669"/>
    <property type="project" value="TreeGrafter"/>
</dbReference>
<evidence type="ECO:0000256" key="2">
    <source>
        <dbReference type="ARBA" id="ARBA00005695"/>
    </source>
</evidence>
<gene>
    <name evidence="6" type="ORF">SAMN04488242_0839</name>
</gene>
<accession>A0A1G9IBQ7</accession>
<dbReference type="GO" id="GO:0030313">
    <property type="term" value="C:cell envelope"/>
    <property type="evidence" value="ECO:0007669"/>
    <property type="project" value="UniProtKB-SubCell"/>
</dbReference>
<dbReference type="PANTHER" id="PTHR30290:SF10">
    <property type="entry name" value="PERIPLASMIC OLIGOPEPTIDE-BINDING PROTEIN-RELATED"/>
    <property type="match status" value="1"/>
</dbReference>
<dbReference type="PROSITE" id="PS51318">
    <property type="entry name" value="TAT"/>
    <property type="match status" value="1"/>
</dbReference>
<dbReference type="GO" id="GO:1904680">
    <property type="term" value="F:peptide transmembrane transporter activity"/>
    <property type="evidence" value="ECO:0007669"/>
    <property type="project" value="TreeGrafter"/>
</dbReference>
<keyword evidence="3" id="KW-0813">Transport</keyword>
<evidence type="ECO:0000256" key="1">
    <source>
        <dbReference type="ARBA" id="ARBA00004196"/>
    </source>
</evidence>
<dbReference type="EMBL" id="FNGP01000001">
    <property type="protein sequence ID" value="SDL22556.1"/>
    <property type="molecule type" value="Genomic_DNA"/>
</dbReference>
<dbReference type="Gene3D" id="3.40.190.10">
    <property type="entry name" value="Periplasmic binding protein-like II"/>
    <property type="match status" value="1"/>
</dbReference>
<dbReference type="Gene3D" id="3.10.105.10">
    <property type="entry name" value="Dipeptide-binding Protein, Domain 3"/>
    <property type="match status" value="1"/>
</dbReference>
<sequence length="525" mass="57321">MSHSPPLLSRTVGRRRALQFGAIGALGLTAGCTSANGPVALPEAAERGRPSPGGTLRIARPANSRAEGLHPAASLSAYEYLGALYNRLVKLDEAGTPVPDLAQDWDVSDDAMRWTFRMRDGVQFHDGRRFTSRDAAYTIAQILDPDLASPQLGVLSPVMSAGGLRASDPTTLVIELDAPHSDLPSLLSAYQCYVIPEDSGADIARSGVGTGPFRLDSFRPGGRGRVLAYEDHFAGRPTLDEIEFYSVQDTQARTNALIAGQVDLLSQTNLDFASAQVVAASSKATIARVKNGQWYTIPLLATSEEFSDVRVRQAIKLAYDPARILAVAAQGQGTVGNDNPVPPTDATYLDLPHERDPERAAALLAEVGRPDFRFEISTSSLDPVFTPMAVAFVNSLREAGIRASVRNESADSYYTEVWMQKPAMATYWFTGRPVDQLLNQIFRSGSSYNESAWSNETFDSVLDAARAEVDPERRKQHYQDAQRLIVEEGATLTPMFADRLVGISRDVLNYHEYGFEFDYINIGLR</sequence>
<evidence type="ECO:0000259" key="5">
    <source>
        <dbReference type="Pfam" id="PF00496"/>
    </source>
</evidence>
<dbReference type="PIRSF" id="PIRSF002741">
    <property type="entry name" value="MppA"/>
    <property type="match status" value="1"/>
</dbReference>
<keyword evidence="4" id="KW-0732">Signal</keyword>
<dbReference type="InterPro" id="IPR000914">
    <property type="entry name" value="SBP_5_dom"/>
</dbReference>
<dbReference type="InterPro" id="IPR039424">
    <property type="entry name" value="SBP_5"/>
</dbReference>
<dbReference type="GO" id="GO:0043190">
    <property type="term" value="C:ATP-binding cassette (ABC) transporter complex"/>
    <property type="evidence" value="ECO:0007669"/>
    <property type="project" value="InterPro"/>
</dbReference>
<evidence type="ECO:0000256" key="3">
    <source>
        <dbReference type="ARBA" id="ARBA00022448"/>
    </source>
</evidence>
<dbReference type="GO" id="GO:0042597">
    <property type="term" value="C:periplasmic space"/>
    <property type="evidence" value="ECO:0007669"/>
    <property type="project" value="UniProtKB-ARBA"/>
</dbReference>
<comment type="subcellular location">
    <subcellularLocation>
        <location evidence="1">Cell envelope</location>
    </subcellularLocation>
</comment>
<dbReference type="OrthoDB" id="9801912at2"/>